<dbReference type="Proteomes" id="UP000026915">
    <property type="component" value="Chromosome 2"/>
</dbReference>
<dbReference type="SUPFAM" id="SSF52743">
    <property type="entry name" value="Subtilisin-like"/>
    <property type="match status" value="1"/>
</dbReference>
<protein>
    <recommendedName>
        <fullName evidence="6">Peptidase S8/S53 domain-containing protein</fullName>
    </recommendedName>
</protein>
<dbReference type="Pfam" id="PF00082">
    <property type="entry name" value="Peptidase_S8"/>
    <property type="match status" value="1"/>
</dbReference>
<proteinExistence type="inferred from homology"/>
<gene>
    <name evidence="7" type="ORF">TCM_007078</name>
</gene>
<feature type="domain" description="Peptidase S8/S53" evidence="6">
    <location>
        <begin position="294"/>
        <end position="387"/>
    </location>
</feature>
<name>A0A061E0X7_THECC</name>
<evidence type="ECO:0000256" key="2">
    <source>
        <dbReference type="ARBA" id="ARBA00022670"/>
    </source>
</evidence>
<evidence type="ECO:0000313" key="8">
    <source>
        <dbReference type="Proteomes" id="UP000026915"/>
    </source>
</evidence>
<dbReference type="AlphaFoldDB" id="A0A061E0X7"/>
<keyword evidence="4" id="KW-0378">Hydrolase</keyword>
<dbReference type="InterPro" id="IPR045051">
    <property type="entry name" value="SBT"/>
</dbReference>
<dbReference type="Gene3D" id="3.40.50.200">
    <property type="entry name" value="Peptidase S8/S53 domain"/>
    <property type="match status" value="2"/>
</dbReference>
<dbReference type="GO" id="GO:0005576">
    <property type="term" value="C:extracellular region"/>
    <property type="evidence" value="ECO:0000318"/>
    <property type="project" value="GO_Central"/>
</dbReference>
<keyword evidence="5" id="KW-0720">Serine protease</keyword>
<comment type="similarity">
    <text evidence="1">Belongs to the peptidase S8 family.</text>
</comment>
<keyword evidence="8" id="KW-1185">Reference proteome</keyword>
<dbReference type="InterPro" id="IPR036852">
    <property type="entry name" value="Peptidase_S8/S53_dom_sf"/>
</dbReference>
<dbReference type="GO" id="GO:0006508">
    <property type="term" value="P:proteolysis"/>
    <property type="evidence" value="ECO:0007669"/>
    <property type="project" value="UniProtKB-KW"/>
</dbReference>
<evidence type="ECO:0000313" key="7">
    <source>
        <dbReference type="EMBL" id="EOX98277.1"/>
    </source>
</evidence>
<dbReference type="eggNOG" id="ENOG502QTDB">
    <property type="taxonomic scope" value="Eukaryota"/>
</dbReference>
<dbReference type="EMBL" id="CM001880">
    <property type="protein sequence ID" value="EOX98277.1"/>
    <property type="molecule type" value="Genomic_DNA"/>
</dbReference>
<reference evidence="7 8" key="1">
    <citation type="journal article" date="2013" name="Genome Biol.">
        <title>The genome sequence of the most widely cultivated cacao type and its use to identify candidate genes regulating pod color.</title>
        <authorList>
            <person name="Motamayor J.C."/>
            <person name="Mockaitis K."/>
            <person name="Schmutz J."/>
            <person name="Haiminen N."/>
            <person name="Iii D.L."/>
            <person name="Cornejo O."/>
            <person name="Findley S.D."/>
            <person name="Zheng P."/>
            <person name="Utro F."/>
            <person name="Royaert S."/>
            <person name="Saski C."/>
            <person name="Jenkins J."/>
            <person name="Podicheti R."/>
            <person name="Zhao M."/>
            <person name="Scheffler B.E."/>
            <person name="Stack J.C."/>
            <person name="Feltus F.A."/>
            <person name="Mustiga G.M."/>
            <person name="Amores F."/>
            <person name="Phillips W."/>
            <person name="Marelli J.P."/>
            <person name="May G.D."/>
            <person name="Shapiro H."/>
            <person name="Ma J."/>
            <person name="Bustamante C.D."/>
            <person name="Schnell R.J."/>
            <person name="Main D."/>
            <person name="Gilbert D."/>
            <person name="Parida L."/>
            <person name="Kuhn D.N."/>
        </authorList>
    </citation>
    <scope>NUCLEOTIDE SEQUENCE [LARGE SCALE GENOMIC DNA]</scope>
    <source>
        <strain evidence="8">cv. Matina 1-6</strain>
    </source>
</reference>
<dbReference type="HOGENOM" id="CLU_557139_0_0_1"/>
<dbReference type="Gramene" id="EOX98277">
    <property type="protein sequence ID" value="EOX98277"/>
    <property type="gene ID" value="TCM_007078"/>
</dbReference>
<evidence type="ECO:0000256" key="4">
    <source>
        <dbReference type="ARBA" id="ARBA00022801"/>
    </source>
</evidence>
<evidence type="ECO:0000256" key="5">
    <source>
        <dbReference type="ARBA" id="ARBA00022825"/>
    </source>
</evidence>
<keyword evidence="2" id="KW-0645">Protease</keyword>
<dbReference type="GO" id="GO:0004252">
    <property type="term" value="F:serine-type endopeptidase activity"/>
    <property type="evidence" value="ECO:0000318"/>
    <property type="project" value="GO_Central"/>
</dbReference>
<dbReference type="PANTHER" id="PTHR10795">
    <property type="entry name" value="PROPROTEIN CONVERTASE SUBTILISIN/KEXIN"/>
    <property type="match status" value="1"/>
</dbReference>
<dbReference type="PROSITE" id="PS00138">
    <property type="entry name" value="SUBTILASE_SER"/>
    <property type="match status" value="1"/>
</dbReference>
<sequence length="490" mass="54082">MIGSRQPSHPCHNQMAFPHCISTLSTMYWMASALFSPKSTLITFTNCQFILPHKYPETFSQLHTHVADHFLDLRNIPGYGLWICAREMACQSGMEFNSSYCNKKLIGARSFSKGMLQERIDISKTDDDYDSPRDYVGHDTHTSSTKAGSRVVGVEYFGYAKGTATEIAPKIRIADGVNAKSLPSGFFEIPFDENPIAVGAFAPLKKGNNGPHASVEKCSMRLLGSLPFGAGRTIGGDFAAHVTLGDGDLTVTRKPAYKDNLFVSGVPIYFGQETEPKNSAKFYSLDTEKVDGKNLVPLLRLQRRSPWILKPDILASGVDISAAWFPNSGLAPIGDDDYLLTDYAIICGTSTSFPRAAGIAKLLRATHRDWSSVAIRSAMMTTADNTDNANGRIIDMIIGVRGTPLDFGAVNPNKTMEPGFDYDIENQDYHQLPVWVKLYENTDPNYHVAFHYAGDNANQDLNYPSLIVILKNTNTTCITFQKKLANCGRW</sequence>
<organism evidence="7 8">
    <name type="scientific">Theobroma cacao</name>
    <name type="common">Cacao</name>
    <name type="synonym">Cocoa</name>
    <dbReference type="NCBI Taxonomy" id="3641"/>
    <lineage>
        <taxon>Eukaryota</taxon>
        <taxon>Viridiplantae</taxon>
        <taxon>Streptophyta</taxon>
        <taxon>Embryophyta</taxon>
        <taxon>Tracheophyta</taxon>
        <taxon>Spermatophyta</taxon>
        <taxon>Magnoliopsida</taxon>
        <taxon>eudicotyledons</taxon>
        <taxon>Gunneridae</taxon>
        <taxon>Pentapetalae</taxon>
        <taxon>rosids</taxon>
        <taxon>malvids</taxon>
        <taxon>Malvales</taxon>
        <taxon>Malvaceae</taxon>
        <taxon>Byttnerioideae</taxon>
        <taxon>Theobroma</taxon>
    </lineage>
</organism>
<evidence type="ECO:0000256" key="3">
    <source>
        <dbReference type="ARBA" id="ARBA00022729"/>
    </source>
</evidence>
<evidence type="ECO:0000259" key="6">
    <source>
        <dbReference type="Pfam" id="PF00082"/>
    </source>
</evidence>
<dbReference type="InParanoid" id="A0A061E0X7"/>
<dbReference type="InterPro" id="IPR023828">
    <property type="entry name" value="Peptidase_S8_Ser-AS"/>
</dbReference>
<accession>A0A061E0X7</accession>
<keyword evidence="3" id="KW-0732">Signal</keyword>
<dbReference type="InterPro" id="IPR000209">
    <property type="entry name" value="Peptidase_S8/S53_dom"/>
</dbReference>
<evidence type="ECO:0000256" key="1">
    <source>
        <dbReference type="ARBA" id="ARBA00011073"/>
    </source>
</evidence>